<feature type="transmembrane region" description="Helical" evidence="1">
    <location>
        <begin position="98"/>
        <end position="117"/>
    </location>
</feature>
<dbReference type="PANTHER" id="PTHR30273:SF2">
    <property type="entry name" value="PROTEIN FECR"/>
    <property type="match status" value="1"/>
</dbReference>
<evidence type="ECO:0000256" key="1">
    <source>
        <dbReference type="SAM" id="Phobius"/>
    </source>
</evidence>
<dbReference type="EMBL" id="LT629709">
    <property type="protein sequence ID" value="SDP62979.1"/>
    <property type="molecule type" value="Genomic_DNA"/>
</dbReference>
<reference evidence="4 5" key="1">
    <citation type="submission" date="2016-10" db="EMBL/GenBank/DDBJ databases">
        <authorList>
            <person name="de Groot N.N."/>
        </authorList>
    </citation>
    <scope>NUCLEOTIDE SEQUENCE [LARGE SCALE GENOMIC DNA]</scope>
    <source>
        <strain evidence="4 5">BS3776</strain>
    </source>
</reference>
<dbReference type="PANTHER" id="PTHR30273">
    <property type="entry name" value="PERIPLASMIC SIGNAL SENSOR AND SIGMA FACTOR ACTIVATOR FECR-RELATED"/>
    <property type="match status" value="1"/>
</dbReference>
<dbReference type="Proteomes" id="UP000198549">
    <property type="component" value="Chromosome I"/>
</dbReference>
<keyword evidence="1" id="KW-1133">Transmembrane helix</keyword>
<dbReference type="Pfam" id="PF04773">
    <property type="entry name" value="FecR"/>
    <property type="match status" value="1"/>
</dbReference>
<evidence type="ECO:0000259" key="3">
    <source>
        <dbReference type="Pfam" id="PF16220"/>
    </source>
</evidence>
<evidence type="ECO:0000313" key="5">
    <source>
        <dbReference type="Proteomes" id="UP000198549"/>
    </source>
</evidence>
<dbReference type="GO" id="GO:0016989">
    <property type="term" value="F:sigma factor antagonist activity"/>
    <property type="evidence" value="ECO:0007669"/>
    <property type="project" value="TreeGrafter"/>
</dbReference>
<dbReference type="Pfam" id="PF16220">
    <property type="entry name" value="DUF4880"/>
    <property type="match status" value="1"/>
</dbReference>
<dbReference type="InterPro" id="IPR032623">
    <property type="entry name" value="FecR_N"/>
</dbReference>
<evidence type="ECO:0000313" key="4">
    <source>
        <dbReference type="EMBL" id="SDP62979.1"/>
    </source>
</evidence>
<name>A0A1H0U9Y2_PSERE</name>
<evidence type="ECO:0000259" key="2">
    <source>
        <dbReference type="Pfam" id="PF04773"/>
    </source>
</evidence>
<dbReference type="Gene3D" id="2.60.120.1440">
    <property type="match status" value="1"/>
</dbReference>
<protein>
    <submittedName>
        <fullName evidence="4">Ferric-dicitrate binding protein FerR, regulates iron transport through sigma-19</fullName>
    </submittedName>
</protein>
<feature type="domain" description="FecR protein" evidence="2">
    <location>
        <begin position="127"/>
        <end position="217"/>
    </location>
</feature>
<organism evidence="4 5">
    <name type="scientific">Pseudomonas reinekei</name>
    <dbReference type="NCBI Taxonomy" id="395598"/>
    <lineage>
        <taxon>Bacteria</taxon>
        <taxon>Pseudomonadati</taxon>
        <taxon>Pseudomonadota</taxon>
        <taxon>Gammaproteobacteria</taxon>
        <taxon>Pseudomonadales</taxon>
        <taxon>Pseudomonadaceae</taxon>
        <taxon>Pseudomonas</taxon>
    </lineage>
</organism>
<keyword evidence="1" id="KW-0472">Membrane</keyword>
<dbReference type="AlphaFoldDB" id="A0A1H0U9Y2"/>
<sequence>MKVESRIIREYPRALNIFRISPPEAQAQPQDRLTREAQSWLVLLTSGRATVADANALREWCAQSPEHAQAFEQAKVLWHQLRPAAEQMQAPRHFGRRAFLGGAIAASAAFFLIRGTVPGGFSGLGADYITEVGEQRRLDLAGDVSLELNTQTRLNHRQGADGSQGLELLSGEVEVLTQADTPLKVQAGGGWLSASRARFNVRNINQSVCVTCLDGALQLETLGRSVRLETGQQVTYDTRQIGTPQSVDTTAVIAWRQQILVFNDATLASVIDEINRYRPGMLLLLNSELGKRKVQARFSLDQLAGVALLIRDAYGVKCTELPGGVVVLS</sequence>
<dbReference type="PIRSF" id="PIRSF018266">
    <property type="entry name" value="FecR"/>
    <property type="match status" value="1"/>
</dbReference>
<feature type="domain" description="FecR N-terminal" evidence="3">
    <location>
        <begin position="35"/>
        <end position="75"/>
    </location>
</feature>
<dbReference type="InterPro" id="IPR012373">
    <property type="entry name" value="Ferrdict_sens_TM"/>
</dbReference>
<proteinExistence type="predicted"/>
<dbReference type="InterPro" id="IPR006860">
    <property type="entry name" value="FecR"/>
</dbReference>
<gene>
    <name evidence="4" type="ORF">SAMN04490202_5243</name>
</gene>
<keyword evidence="1" id="KW-0812">Transmembrane</keyword>
<accession>A0A1H0U9Y2</accession>